<name>A0AAW0C5S4_9AGAR</name>
<evidence type="ECO:0000313" key="3">
    <source>
        <dbReference type="Proteomes" id="UP001362999"/>
    </source>
</evidence>
<proteinExistence type="predicted"/>
<dbReference type="AlphaFoldDB" id="A0AAW0C5S4"/>
<evidence type="ECO:0000313" key="2">
    <source>
        <dbReference type="EMBL" id="KAK7035061.1"/>
    </source>
</evidence>
<accession>A0AAW0C5S4</accession>
<protein>
    <submittedName>
        <fullName evidence="2">Uncharacterized protein</fullName>
    </submittedName>
</protein>
<evidence type="ECO:0000313" key="1">
    <source>
        <dbReference type="EMBL" id="KAK7021441.1"/>
    </source>
</evidence>
<dbReference type="Proteomes" id="UP001362999">
    <property type="component" value="Unassembled WGS sequence"/>
</dbReference>
<dbReference type="EMBL" id="JAWWNJ010000038">
    <property type="protein sequence ID" value="KAK7021441.1"/>
    <property type="molecule type" value="Genomic_DNA"/>
</dbReference>
<comment type="caution">
    <text evidence="2">The sequence shown here is derived from an EMBL/GenBank/DDBJ whole genome shotgun (WGS) entry which is preliminary data.</text>
</comment>
<reference evidence="2 3" key="1">
    <citation type="journal article" date="2024" name="J Genomics">
        <title>Draft genome sequencing and assembly of Favolaschia claudopus CIRM-BRFM 2984 isolated from oak limbs.</title>
        <authorList>
            <person name="Navarro D."/>
            <person name="Drula E."/>
            <person name="Chaduli D."/>
            <person name="Cazenave R."/>
            <person name="Ahrendt S."/>
            <person name="Wang J."/>
            <person name="Lipzen A."/>
            <person name="Daum C."/>
            <person name="Barry K."/>
            <person name="Grigoriev I.V."/>
            <person name="Favel A."/>
            <person name="Rosso M.N."/>
            <person name="Martin F."/>
        </authorList>
    </citation>
    <scope>NUCLEOTIDE SEQUENCE [LARGE SCALE GENOMIC DNA]</scope>
    <source>
        <strain evidence="2 3">CIRM-BRFM 2984</strain>
    </source>
</reference>
<gene>
    <name evidence="2" type="ORF">R3P38DRAFT_2518576</name>
    <name evidence="1" type="ORF">R3P38DRAFT_2533466</name>
</gene>
<sequence length="83" mass="9677">MEIVLECWKRSKHGEQLHGPILSVSSDGCPKRRYAMFMMCMHSEILPGNPLYPFICDLPGLNRRVGKDNLTNDPDYKHEFKRK</sequence>
<organism evidence="2 3">
    <name type="scientific">Favolaschia claudopus</name>
    <dbReference type="NCBI Taxonomy" id="2862362"/>
    <lineage>
        <taxon>Eukaryota</taxon>
        <taxon>Fungi</taxon>
        <taxon>Dikarya</taxon>
        <taxon>Basidiomycota</taxon>
        <taxon>Agaricomycotina</taxon>
        <taxon>Agaricomycetes</taxon>
        <taxon>Agaricomycetidae</taxon>
        <taxon>Agaricales</taxon>
        <taxon>Marasmiineae</taxon>
        <taxon>Mycenaceae</taxon>
        <taxon>Favolaschia</taxon>
    </lineage>
</organism>
<dbReference type="EMBL" id="JAWWNJ010000020">
    <property type="protein sequence ID" value="KAK7035061.1"/>
    <property type="molecule type" value="Genomic_DNA"/>
</dbReference>
<keyword evidence="3" id="KW-1185">Reference proteome</keyword>